<gene>
    <name evidence="3" type="ORF">DKT75_08610</name>
</gene>
<evidence type="ECO:0008006" key="5">
    <source>
        <dbReference type="Google" id="ProtNLM"/>
    </source>
</evidence>
<dbReference type="EMBL" id="QGKL01000026">
    <property type="protein sequence ID" value="PWQ96818.1"/>
    <property type="molecule type" value="Genomic_DNA"/>
</dbReference>
<evidence type="ECO:0000256" key="2">
    <source>
        <dbReference type="SAM" id="Phobius"/>
    </source>
</evidence>
<dbReference type="InterPro" id="IPR025498">
    <property type="entry name" value="DUF4389"/>
</dbReference>
<dbReference type="Pfam" id="PF14333">
    <property type="entry name" value="DUF4389"/>
    <property type="match status" value="1"/>
</dbReference>
<keyword evidence="2" id="KW-1133">Transmembrane helix</keyword>
<name>A0A317CE39_9GAMM</name>
<feature type="transmembrane region" description="Helical" evidence="2">
    <location>
        <begin position="21"/>
        <end position="51"/>
    </location>
</feature>
<proteinExistence type="predicted"/>
<dbReference type="RefSeq" id="WP_109823016.1">
    <property type="nucleotide sequence ID" value="NZ_QGKL01000026.1"/>
</dbReference>
<keyword evidence="4" id="KW-1185">Reference proteome</keyword>
<dbReference type="AlphaFoldDB" id="A0A317CE39"/>
<organism evidence="3 4">
    <name type="scientific">Leucothrix arctica</name>
    <dbReference type="NCBI Taxonomy" id="1481894"/>
    <lineage>
        <taxon>Bacteria</taxon>
        <taxon>Pseudomonadati</taxon>
        <taxon>Pseudomonadota</taxon>
        <taxon>Gammaproteobacteria</taxon>
        <taxon>Thiotrichales</taxon>
        <taxon>Thiotrichaceae</taxon>
        <taxon>Leucothrix</taxon>
    </lineage>
</organism>
<sequence>MTEQTEVATDSKPSNDTKGRLISMLVLTVSLGISLNVLFALVVGQILFGLFAKEQNVALKELGQKLSDYIHETVNYLTFNTEERPFPYKSLDKPTEQASVVTDLPTQSS</sequence>
<accession>A0A317CE39</accession>
<reference evidence="3 4" key="1">
    <citation type="submission" date="2018-05" db="EMBL/GenBank/DDBJ databases">
        <title>Leucothrix arctica sp. nov., isolated from Arctic seawater.</title>
        <authorList>
            <person name="Choi A."/>
            <person name="Baek K."/>
        </authorList>
    </citation>
    <scope>NUCLEOTIDE SEQUENCE [LARGE SCALE GENOMIC DNA]</scope>
    <source>
        <strain evidence="3 4">IMCC9719</strain>
    </source>
</reference>
<evidence type="ECO:0000313" key="4">
    <source>
        <dbReference type="Proteomes" id="UP000245506"/>
    </source>
</evidence>
<dbReference type="Proteomes" id="UP000245506">
    <property type="component" value="Unassembled WGS sequence"/>
</dbReference>
<feature type="compositionally biased region" description="Polar residues" evidence="1">
    <location>
        <begin position="96"/>
        <end position="109"/>
    </location>
</feature>
<dbReference type="OrthoDB" id="5766995at2"/>
<comment type="caution">
    <text evidence="3">The sequence shown here is derived from an EMBL/GenBank/DDBJ whole genome shotgun (WGS) entry which is preliminary data.</text>
</comment>
<evidence type="ECO:0000256" key="1">
    <source>
        <dbReference type="SAM" id="MobiDB-lite"/>
    </source>
</evidence>
<protein>
    <recommendedName>
        <fullName evidence="5">DUF4389 domain-containing protein</fullName>
    </recommendedName>
</protein>
<feature type="region of interest" description="Disordered" evidence="1">
    <location>
        <begin position="88"/>
        <end position="109"/>
    </location>
</feature>
<keyword evidence="2" id="KW-0472">Membrane</keyword>
<evidence type="ECO:0000313" key="3">
    <source>
        <dbReference type="EMBL" id="PWQ96818.1"/>
    </source>
</evidence>
<keyword evidence="2" id="KW-0812">Transmembrane</keyword>